<organism evidence="4 5">
    <name type="scientific">Clostridium gelidum</name>
    <dbReference type="NCBI Taxonomy" id="704125"/>
    <lineage>
        <taxon>Bacteria</taxon>
        <taxon>Bacillati</taxon>
        <taxon>Bacillota</taxon>
        <taxon>Clostridia</taxon>
        <taxon>Eubacteriales</taxon>
        <taxon>Clostridiaceae</taxon>
        <taxon>Clostridium</taxon>
    </lineage>
</organism>
<dbReference type="EMBL" id="AP024849">
    <property type="protein sequence ID" value="BCZ47826.1"/>
    <property type="molecule type" value="Genomic_DNA"/>
</dbReference>
<accession>A0ABM7TGS1</accession>
<proteinExistence type="predicted"/>
<evidence type="ECO:0000256" key="2">
    <source>
        <dbReference type="ARBA" id="ARBA00022801"/>
    </source>
</evidence>
<sequence length="470" mass="52744">MKRKFIKPLNMILACVTAISMVLITPSYVFAAEQAISINSKTLQAIPASLKDATYVGVTDADNDLISYRLQVTMKGDKITKASFYMCFDGCEYTSGTTDYLLNNQWMGMKNPTRRARYESMDNTFNSNAIAATSYNEKLIGLSNPSQLTRPSTNKEVYAALQSAWKNIMENQLIVVEHRQELLGDNNNVPHNWNVYIPKYVQDHPNVKVPMVMTLHASGNNIEQAEGLGFPYVGSKSNFITVIPASTTPGIWNEPYSKLSHYNDEEFLLKLISDVENHYSIDIQKIYMSGISLGATMTADMAILHPEIFAGIDIVAGGPSLNADTASNIQKRLSQSLTRLPIIYGVGTDDGINFSKKDNDPKPLIRAEFDTLLNTFKKMNNIPVTTFDSKYTFGAILNNSQTFDKYGYTINTGTWYSNDNLQNADYMMMCTVDGMWHSNPNPYYAEMSWNYLNKFSRQANGALIQDKHVN</sequence>
<dbReference type="Proteomes" id="UP000824633">
    <property type="component" value="Chromosome"/>
</dbReference>
<keyword evidence="1 3" id="KW-0732">Signal</keyword>
<keyword evidence="5" id="KW-1185">Reference proteome</keyword>
<dbReference type="SUPFAM" id="SSF53474">
    <property type="entry name" value="alpha/beta-Hydrolases"/>
    <property type="match status" value="1"/>
</dbReference>
<dbReference type="InterPro" id="IPR050955">
    <property type="entry name" value="Plant_Biomass_Hydrol_Est"/>
</dbReference>
<dbReference type="Gene3D" id="3.40.50.1820">
    <property type="entry name" value="alpha/beta hydrolase"/>
    <property type="match status" value="1"/>
</dbReference>
<evidence type="ECO:0000313" key="4">
    <source>
        <dbReference type="EMBL" id="BCZ47826.1"/>
    </source>
</evidence>
<evidence type="ECO:0008006" key="6">
    <source>
        <dbReference type="Google" id="ProtNLM"/>
    </source>
</evidence>
<dbReference type="RefSeq" id="WP_224034142.1">
    <property type="nucleotide sequence ID" value="NZ_AP024849.1"/>
</dbReference>
<feature type="signal peptide" evidence="3">
    <location>
        <begin position="1"/>
        <end position="31"/>
    </location>
</feature>
<name>A0ABM7TGS1_9CLOT</name>
<feature type="chain" id="PRO_5046646940" description="Esterase PHB depolymerase" evidence="3">
    <location>
        <begin position="32"/>
        <end position="470"/>
    </location>
</feature>
<dbReference type="PANTHER" id="PTHR43037:SF5">
    <property type="entry name" value="FERULOYL ESTERASE"/>
    <property type="match status" value="1"/>
</dbReference>
<keyword evidence="2" id="KW-0378">Hydrolase</keyword>
<evidence type="ECO:0000313" key="5">
    <source>
        <dbReference type="Proteomes" id="UP000824633"/>
    </source>
</evidence>
<gene>
    <name evidence="4" type="ORF">psyc5s11_38930</name>
</gene>
<reference evidence="5" key="1">
    <citation type="submission" date="2021-07" db="EMBL/GenBank/DDBJ databases">
        <title>Complete genome sequencing of a Clostridium isolate.</title>
        <authorList>
            <person name="Ueki A."/>
            <person name="Tonouchi A."/>
        </authorList>
    </citation>
    <scope>NUCLEOTIDE SEQUENCE [LARGE SCALE GENOMIC DNA]</scope>
    <source>
        <strain evidence="5">C5S11</strain>
    </source>
</reference>
<dbReference type="InterPro" id="IPR029058">
    <property type="entry name" value="AB_hydrolase_fold"/>
</dbReference>
<dbReference type="PANTHER" id="PTHR43037">
    <property type="entry name" value="UNNAMED PRODUCT-RELATED"/>
    <property type="match status" value="1"/>
</dbReference>
<protein>
    <recommendedName>
        <fullName evidence="6">Esterase PHB depolymerase</fullName>
    </recommendedName>
</protein>
<evidence type="ECO:0000256" key="1">
    <source>
        <dbReference type="ARBA" id="ARBA00022729"/>
    </source>
</evidence>
<evidence type="ECO:0000256" key="3">
    <source>
        <dbReference type="SAM" id="SignalP"/>
    </source>
</evidence>